<keyword evidence="2" id="KW-1185">Reference proteome</keyword>
<dbReference type="EMBL" id="CM051402">
    <property type="protein sequence ID" value="KAJ4709929.1"/>
    <property type="molecule type" value="Genomic_DNA"/>
</dbReference>
<evidence type="ECO:0000313" key="2">
    <source>
        <dbReference type="Proteomes" id="UP001164539"/>
    </source>
</evidence>
<name>A0ACC1XEY6_MELAZ</name>
<keyword evidence="1" id="KW-0472">Membrane</keyword>
<accession>A0ACC1XEY6</accession>
<comment type="caution">
    <text evidence="1">The sequence shown here is derived from an EMBL/GenBank/DDBJ whole genome shotgun (WGS) entry which is preliminary data.</text>
</comment>
<gene>
    <name evidence="1" type="ORF">OWV82_016177</name>
</gene>
<protein>
    <submittedName>
        <fullName evidence="1">Transmembrane protein</fullName>
    </submittedName>
</protein>
<proteinExistence type="predicted"/>
<keyword evidence="1" id="KW-0812">Transmembrane</keyword>
<reference evidence="1 2" key="1">
    <citation type="journal article" date="2023" name="Science">
        <title>Complex scaffold remodeling in plant triterpene biosynthesis.</title>
        <authorList>
            <person name="De La Pena R."/>
            <person name="Hodgson H."/>
            <person name="Liu J.C."/>
            <person name="Stephenson M.J."/>
            <person name="Martin A.C."/>
            <person name="Owen C."/>
            <person name="Harkess A."/>
            <person name="Leebens-Mack J."/>
            <person name="Jimenez L.E."/>
            <person name="Osbourn A."/>
            <person name="Sattely E.S."/>
        </authorList>
    </citation>
    <scope>NUCLEOTIDE SEQUENCE [LARGE SCALE GENOMIC DNA]</scope>
    <source>
        <strain evidence="2">cv. JPN11</strain>
        <tissue evidence="1">Leaf</tissue>
    </source>
</reference>
<dbReference type="Proteomes" id="UP001164539">
    <property type="component" value="Chromosome 9"/>
</dbReference>
<organism evidence="1 2">
    <name type="scientific">Melia azedarach</name>
    <name type="common">Chinaberry tree</name>
    <dbReference type="NCBI Taxonomy" id="155640"/>
    <lineage>
        <taxon>Eukaryota</taxon>
        <taxon>Viridiplantae</taxon>
        <taxon>Streptophyta</taxon>
        <taxon>Embryophyta</taxon>
        <taxon>Tracheophyta</taxon>
        <taxon>Spermatophyta</taxon>
        <taxon>Magnoliopsida</taxon>
        <taxon>eudicotyledons</taxon>
        <taxon>Gunneridae</taxon>
        <taxon>Pentapetalae</taxon>
        <taxon>rosids</taxon>
        <taxon>malvids</taxon>
        <taxon>Sapindales</taxon>
        <taxon>Meliaceae</taxon>
        <taxon>Melia</taxon>
    </lineage>
</organism>
<sequence length="174" mass="19460">MKIFALRGSGHVYIDEPWQRSNSSLRRRRSRRSIVNLFSWSELTSGKSVVKLWDNLGLGLGLKVEEISDREFTIYDMNNDREIRKIASSFGRKDEIPAFVSTSSSSPAVIFSAAANDSGHVTLSGWDTRIGSKLPTILAEWRPKHGNIVKVKTGGIEKVYVRDNALTVGDYEEG</sequence>
<evidence type="ECO:0000313" key="1">
    <source>
        <dbReference type="EMBL" id="KAJ4709929.1"/>
    </source>
</evidence>